<dbReference type="AlphaFoldDB" id="A0A3P7QXL7"/>
<evidence type="ECO:0000256" key="2">
    <source>
        <dbReference type="ARBA" id="ARBA00023134"/>
    </source>
</evidence>
<accession>A0A3P7QXL7</accession>
<organism evidence="4 5">
    <name type="scientific">Dibothriocephalus latus</name>
    <name type="common">Fish tapeworm</name>
    <name type="synonym">Diphyllobothrium latum</name>
    <dbReference type="NCBI Taxonomy" id="60516"/>
    <lineage>
        <taxon>Eukaryota</taxon>
        <taxon>Metazoa</taxon>
        <taxon>Spiralia</taxon>
        <taxon>Lophotrochozoa</taxon>
        <taxon>Platyhelminthes</taxon>
        <taxon>Cestoda</taxon>
        <taxon>Eucestoda</taxon>
        <taxon>Diphyllobothriidea</taxon>
        <taxon>Diphyllobothriidae</taxon>
        <taxon>Dibothriocephalus</taxon>
    </lineage>
</organism>
<dbReference type="PANTHER" id="PTHR11259:SF2">
    <property type="entry name" value="GH16429P"/>
    <property type="match status" value="1"/>
</dbReference>
<dbReference type="GO" id="GO:0005525">
    <property type="term" value="F:GTP binding"/>
    <property type="evidence" value="ECO:0007669"/>
    <property type="project" value="UniProtKB-UniRule"/>
</dbReference>
<dbReference type="EMBL" id="UYRU01084760">
    <property type="protein sequence ID" value="VDN34109.1"/>
    <property type="molecule type" value="Genomic_DNA"/>
</dbReference>
<dbReference type="PANTHER" id="PTHR11259">
    <property type="entry name" value="RAS-RELATED GTP BINDING RAG/GTR YEAST"/>
    <property type="match status" value="1"/>
</dbReference>
<sequence>MLDKAFLVDVASKIYLATDSTLVDMQTYELCCDMIDVVLDISSIYTPNTELRDPPFSEKTAATIVLSSDTVLYLRGINRYMALLYCNVAGGRNKPVGPADSGARINVLCKSWVKTRE</sequence>
<keyword evidence="1 3" id="KW-0547">Nucleotide-binding</keyword>
<dbReference type="GO" id="GO:0003924">
    <property type="term" value="F:GTPase activity"/>
    <property type="evidence" value="ECO:0007669"/>
    <property type="project" value="TreeGrafter"/>
</dbReference>
<dbReference type="OrthoDB" id="26136at2759"/>
<evidence type="ECO:0000256" key="3">
    <source>
        <dbReference type="RuleBase" id="RU367014"/>
    </source>
</evidence>
<protein>
    <submittedName>
        <fullName evidence="4">Uncharacterized protein</fullName>
    </submittedName>
</protein>
<dbReference type="GO" id="GO:0005764">
    <property type="term" value="C:lysosome"/>
    <property type="evidence" value="ECO:0007669"/>
    <property type="project" value="TreeGrafter"/>
</dbReference>
<gene>
    <name evidence="4" type="ORF">DILT_LOCUS16424</name>
</gene>
<keyword evidence="2 3" id="KW-0342">GTP-binding</keyword>
<dbReference type="Proteomes" id="UP000281553">
    <property type="component" value="Unassembled WGS sequence"/>
</dbReference>
<keyword evidence="5" id="KW-1185">Reference proteome</keyword>
<dbReference type="GO" id="GO:0005634">
    <property type="term" value="C:nucleus"/>
    <property type="evidence" value="ECO:0007669"/>
    <property type="project" value="TreeGrafter"/>
</dbReference>
<dbReference type="GO" id="GO:1904263">
    <property type="term" value="P:positive regulation of TORC1 signaling"/>
    <property type="evidence" value="ECO:0007669"/>
    <property type="project" value="TreeGrafter"/>
</dbReference>
<proteinExistence type="inferred from homology"/>
<dbReference type="GO" id="GO:0010507">
    <property type="term" value="P:negative regulation of autophagy"/>
    <property type="evidence" value="ECO:0007669"/>
    <property type="project" value="TreeGrafter"/>
</dbReference>
<comment type="similarity">
    <text evidence="3">Belongs to the GTR/RAG GTP-binding protein family.</text>
</comment>
<evidence type="ECO:0000313" key="4">
    <source>
        <dbReference type="EMBL" id="VDN34109.1"/>
    </source>
</evidence>
<reference evidence="4 5" key="1">
    <citation type="submission" date="2018-11" db="EMBL/GenBank/DDBJ databases">
        <authorList>
            <consortium name="Pathogen Informatics"/>
        </authorList>
    </citation>
    <scope>NUCLEOTIDE SEQUENCE [LARGE SCALE GENOMIC DNA]</scope>
</reference>
<dbReference type="GO" id="GO:0009267">
    <property type="term" value="P:cellular response to starvation"/>
    <property type="evidence" value="ECO:0007669"/>
    <property type="project" value="TreeGrafter"/>
</dbReference>
<dbReference type="Gene3D" id="3.30.450.190">
    <property type="match status" value="1"/>
</dbReference>
<evidence type="ECO:0000313" key="5">
    <source>
        <dbReference type="Proteomes" id="UP000281553"/>
    </source>
</evidence>
<dbReference type="GO" id="GO:1990131">
    <property type="term" value="C:Gtr1-Gtr2 GTPase complex"/>
    <property type="evidence" value="ECO:0007669"/>
    <property type="project" value="TreeGrafter"/>
</dbReference>
<name>A0A3P7QXL7_DIBLA</name>
<dbReference type="InterPro" id="IPR006762">
    <property type="entry name" value="Gtr1_RagA"/>
</dbReference>
<evidence type="ECO:0000256" key="1">
    <source>
        <dbReference type="ARBA" id="ARBA00022741"/>
    </source>
</evidence>